<dbReference type="STRING" id="307507.A0A2V0P345"/>
<accession>A0A2V0P345</accession>
<sequence>MAPFLWPDSGGAPSRLRGGIAERILRARAAALAQAGLAPRTTADAGGGAAAEVTGPQAGDIMSKVWHRLRQEEEQQAAAGQQAQQAQEGLGARPKLRDLLRDDPLFSWVAEQPRVTVGLSPQRLIEAAAAGLRSAVAAAWPTGSLLHAAAAAIVDHQERKLEGAAPTDPAEGGRWLCIRVDSAAELLSGVPGSNLVPVLPSMHPAFRIEGGSGCRVLLLVVDELLAAAAAAAGQAGGAPPEALAQKQAQKQAQQQAQQQQADLAPAALPPPRAQQPSPAPPAPAAAQRAPAAPQLTGRPLLLCRLGLLCELVWPSGIGRETQYKSLLAQALLRASPPPGPPPPYGAACRFSAATPGDAAAEGWRQLWGGEPLGLAALLGSDSVLRIERSGAGGELQLVLSIRDLLAAAAGAVCAAADAEWPASAAAAPGARAARVVAKRVVAEHCGKVAGREKELPDQEGMDFSMYKSKAGIHLALKLPGAPRLADGSRAAQQLFCPQDLLCPAWFVTTPPSALVACHAARSRAAGRAAGWACVHLDGLLPASGAISSSGS</sequence>
<evidence type="ECO:0000313" key="2">
    <source>
        <dbReference type="EMBL" id="GBF94288.1"/>
    </source>
</evidence>
<dbReference type="EMBL" id="BDRX01000050">
    <property type="protein sequence ID" value="GBF94288.1"/>
    <property type="molecule type" value="Genomic_DNA"/>
</dbReference>
<feature type="compositionally biased region" description="Low complexity" evidence="1">
    <location>
        <begin position="241"/>
        <end position="266"/>
    </location>
</feature>
<evidence type="ECO:0000313" key="3">
    <source>
        <dbReference type="Proteomes" id="UP000247498"/>
    </source>
</evidence>
<keyword evidence="3" id="KW-1185">Reference proteome</keyword>
<feature type="region of interest" description="Disordered" evidence="1">
    <location>
        <begin position="241"/>
        <end position="291"/>
    </location>
</feature>
<reference evidence="2 3" key="1">
    <citation type="journal article" date="2018" name="Sci. Rep.">
        <title>Raphidocelis subcapitata (=Pseudokirchneriella subcapitata) provides an insight into genome evolution and environmental adaptations in the Sphaeropleales.</title>
        <authorList>
            <person name="Suzuki S."/>
            <person name="Yamaguchi H."/>
            <person name="Nakajima N."/>
            <person name="Kawachi M."/>
        </authorList>
    </citation>
    <scope>NUCLEOTIDE SEQUENCE [LARGE SCALE GENOMIC DNA]</scope>
    <source>
        <strain evidence="2 3">NIES-35</strain>
    </source>
</reference>
<dbReference type="Proteomes" id="UP000247498">
    <property type="component" value="Unassembled WGS sequence"/>
</dbReference>
<proteinExistence type="predicted"/>
<protein>
    <submittedName>
        <fullName evidence="2">Uncharacterized protein</fullName>
    </submittedName>
</protein>
<organism evidence="2 3">
    <name type="scientific">Raphidocelis subcapitata</name>
    <dbReference type="NCBI Taxonomy" id="307507"/>
    <lineage>
        <taxon>Eukaryota</taxon>
        <taxon>Viridiplantae</taxon>
        <taxon>Chlorophyta</taxon>
        <taxon>core chlorophytes</taxon>
        <taxon>Chlorophyceae</taxon>
        <taxon>CS clade</taxon>
        <taxon>Sphaeropleales</taxon>
        <taxon>Selenastraceae</taxon>
        <taxon>Raphidocelis</taxon>
    </lineage>
</organism>
<evidence type="ECO:0000256" key="1">
    <source>
        <dbReference type="SAM" id="MobiDB-lite"/>
    </source>
</evidence>
<gene>
    <name evidence="2" type="ORF">Rsub_06910</name>
</gene>
<dbReference type="AlphaFoldDB" id="A0A2V0P345"/>
<dbReference type="InParanoid" id="A0A2V0P345"/>
<name>A0A2V0P345_9CHLO</name>
<comment type="caution">
    <text evidence="2">The sequence shown here is derived from an EMBL/GenBank/DDBJ whole genome shotgun (WGS) entry which is preliminary data.</text>
</comment>
<feature type="compositionally biased region" description="Pro residues" evidence="1">
    <location>
        <begin position="267"/>
        <end position="283"/>
    </location>
</feature>